<feature type="transmembrane region" description="Helical" evidence="3">
    <location>
        <begin position="555"/>
        <end position="578"/>
    </location>
</feature>
<feature type="compositionally biased region" description="Acidic residues" evidence="2">
    <location>
        <begin position="641"/>
        <end position="650"/>
    </location>
</feature>
<protein>
    <submittedName>
        <fullName evidence="5">Uncharacterized protein LOC106745458</fullName>
    </submittedName>
</protein>
<accession>A0A6P3XDN2</accession>
<dbReference type="KEGG" id="dqu:106745458"/>
<evidence type="ECO:0000256" key="1">
    <source>
        <dbReference type="ARBA" id="ARBA00022729"/>
    </source>
</evidence>
<sequence length="918" mass="102197">MFRRRLGDDHLTRFVTCVCAALSSAFSLAEIVTMSARRRVFNALDGLIKCDRAIVCSVFLWYLALLPCTVEAAAPQPGICAMDGCNCTVQAHRWINVKCVFSKEQNVELLEGTIPPEATDLEVSHCRELRIQTGAFGSGTPLKRVHVSGIYSVVAKRQAFQNLSAPNTHLEVSECNSVFLESHAFRNSRGTLSVSISRCKHVEIKPSAFSWLLRLTVKEVPSLELSSNAFKFEAPQHGRHGPATKIMFQSVRIAELPKAVFPSNVAEIRMDDISTKVIRKDAFCAMTISSVVISNASIHEIQSGAFSDRALISSLEFVDVELRNINTAAFRASHNNLTIQYSRLSEVESGAINTSAAIVTFSKNDFQHLRPGSIMLHQWNHIAIDQNVFMELEGDAIKAEVSSTSAPNFEFSFTGNHIHKAGPGSLKFAAISQNVNSAHVGNNYFKEKCHCNLEDWMREVTGRNSSVSWMMDSSFCVVDQFFNQCLNLPQGYMAMRNFTQLICTQRDHVNCEKPSPKPEPSVSPPNVGPHVYPRQKSFFDMEMSETEQLEREKRIIVIVCVVAVFIVVVAILASGILYMRRRGVCPKLTSVQLINLTSWFSSSNGMTAATSARSISRLSVHEYAGLQPETRILEVEPQPGDTEDDDEDGDVYPYTENKATQTLPEELTEEYLRDLRERLNDPDDYSQARDMIEHLYDLIKVEESCNNNNDRQPVDDQEENAYDIIRPRIRRARGPPRPSVTVGTKAPSLEKLLPNGIQVRPPITEYAQPRDQRTSDQNHLYAELPGDETVPSTSRLSQPILESLMGRAPQPLPPDVVNDHLVADERAQSPRLEPGRNHQTRPMSFLKVLGESIRGATSKMNGGKRPNSLLCEYAEPSDATAHLYSELPEPQASTSKMANRPLPTKPDQDPVAASAAKA</sequence>
<feature type="region of interest" description="Disordered" evidence="2">
    <location>
        <begin position="881"/>
        <end position="918"/>
    </location>
</feature>
<dbReference type="GO" id="GO:0031012">
    <property type="term" value="C:extracellular matrix"/>
    <property type="evidence" value="ECO:0007669"/>
    <property type="project" value="TreeGrafter"/>
</dbReference>
<dbReference type="OrthoDB" id="8185041at2759"/>
<evidence type="ECO:0000256" key="3">
    <source>
        <dbReference type="SAM" id="Phobius"/>
    </source>
</evidence>
<name>A0A6P3XDN2_DINQU</name>
<dbReference type="Proteomes" id="UP000515204">
    <property type="component" value="Unplaced"/>
</dbReference>
<keyword evidence="3" id="KW-1133">Transmembrane helix</keyword>
<gene>
    <name evidence="5" type="primary">LOC106745458</name>
</gene>
<evidence type="ECO:0000313" key="4">
    <source>
        <dbReference type="Proteomes" id="UP000515204"/>
    </source>
</evidence>
<dbReference type="PANTHER" id="PTHR24373:SF387">
    <property type="entry name" value="LEUCINE-RICH REPEATS AND IMMUNOGLOBULIN-LIKE DOMAINS PROTEIN SMA-10"/>
    <property type="match status" value="1"/>
</dbReference>
<dbReference type="AlphaFoldDB" id="A0A6P3XDN2"/>
<evidence type="ECO:0000256" key="2">
    <source>
        <dbReference type="SAM" id="MobiDB-lite"/>
    </source>
</evidence>
<dbReference type="InterPro" id="IPR026906">
    <property type="entry name" value="LRR_5"/>
</dbReference>
<keyword evidence="4" id="KW-1185">Reference proteome</keyword>
<dbReference type="Pfam" id="PF13306">
    <property type="entry name" value="LRR_5"/>
    <property type="match status" value="1"/>
</dbReference>
<dbReference type="InterPro" id="IPR050328">
    <property type="entry name" value="Dev_Immune_Receptor"/>
</dbReference>
<keyword evidence="3" id="KW-0472">Membrane</keyword>
<keyword evidence="3" id="KW-0812">Transmembrane</keyword>
<organism evidence="4 5">
    <name type="scientific">Dinoponera quadriceps</name>
    <name type="common">South American ant</name>
    <dbReference type="NCBI Taxonomy" id="609295"/>
    <lineage>
        <taxon>Eukaryota</taxon>
        <taxon>Metazoa</taxon>
        <taxon>Ecdysozoa</taxon>
        <taxon>Arthropoda</taxon>
        <taxon>Hexapoda</taxon>
        <taxon>Insecta</taxon>
        <taxon>Pterygota</taxon>
        <taxon>Neoptera</taxon>
        <taxon>Endopterygota</taxon>
        <taxon>Hymenoptera</taxon>
        <taxon>Apocrita</taxon>
        <taxon>Aculeata</taxon>
        <taxon>Formicoidea</taxon>
        <taxon>Formicidae</taxon>
        <taxon>Ponerinae</taxon>
        <taxon>Ponerini</taxon>
        <taxon>Dinoponera</taxon>
    </lineage>
</organism>
<dbReference type="GeneID" id="106745458"/>
<evidence type="ECO:0000313" key="5">
    <source>
        <dbReference type="RefSeq" id="XP_014476556.1"/>
    </source>
</evidence>
<dbReference type="SUPFAM" id="SSF52058">
    <property type="entry name" value="L domain-like"/>
    <property type="match status" value="1"/>
</dbReference>
<dbReference type="Gene3D" id="3.80.10.10">
    <property type="entry name" value="Ribonuclease Inhibitor"/>
    <property type="match status" value="2"/>
</dbReference>
<proteinExistence type="predicted"/>
<dbReference type="RefSeq" id="XP_014476556.1">
    <property type="nucleotide sequence ID" value="XM_014621070.1"/>
</dbReference>
<dbReference type="InterPro" id="IPR032675">
    <property type="entry name" value="LRR_dom_sf"/>
</dbReference>
<feature type="region of interest" description="Disordered" evidence="2">
    <location>
        <begin position="633"/>
        <end position="654"/>
    </location>
</feature>
<dbReference type="GO" id="GO:0005615">
    <property type="term" value="C:extracellular space"/>
    <property type="evidence" value="ECO:0007669"/>
    <property type="project" value="TreeGrafter"/>
</dbReference>
<dbReference type="PANTHER" id="PTHR24373">
    <property type="entry name" value="SLIT RELATED LEUCINE-RICH REPEAT NEURONAL PROTEIN"/>
    <property type="match status" value="1"/>
</dbReference>
<keyword evidence="1" id="KW-0732">Signal</keyword>
<reference evidence="5" key="1">
    <citation type="submission" date="2025-08" db="UniProtKB">
        <authorList>
            <consortium name="RefSeq"/>
        </authorList>
    </citation>
    <scope>IDENTIFICATION</scope>
</reference>